<organism evidence="2">
    <name type="scientific">Leishmania guyanensis</name>
    <dbReference type="NCBI Taxonomy" id="5670"/>
    <lineage>
        <taxon>Eukaryota</taxon>
        <taxon>Discoba</taxon>
        <taxon>Euglenozoa</taxon>
        <taxon>Kinetoplastea</taxon>
        <taxon>Metakinetoplastina</taxon>
        <taxon>Trypanosomatida</taxon>
        <taxon>Trypanosomatidae</taxon>
        <taxon>Leishmaniinae</taxon>
        <taxon>Leishmania</taxon>
        <taxon>Leishmania guyanensis species complex</taxon>
    </lineage>
</organism>
<protein>
    <submittedName>
        <fullName evidence="2">Uncharacterized protein</fullName>
    </submittedName>
</protein>
<gene>
    <name evidence="2" type="primary">LgM4147LRVhigh.27.01330.00110</name>
    <name evidence="2" type="ORF">BN36_2740970</name>
</gene>
<proteinExistence type="predicted"/>
<dbReference type="EMBL" id="CALQ01001094">
    <property type="protein sequence ID" value="CCM16593.1"/>
    <property type="molecule type" value="Genomic_DNA"/>
</dbReference>
<evidence type="ECO:0000256" key="1">
    <source>
        <dbReference type="SAM" id="MobiDB-lite"/>
    </source>
</evidence>
<evidence type="ECO:0000313" key="2">
    <source>
        <dbReference type="EMBL" id="CCM16593.1"/>
    </source>
</evidence>
<feature type="region of interest" description="Disordered" evidence="1">
    <location>
        <begin position="54"/>
        <end position="74"/>
    </location>
</feature>
<reference evidence="2" key="1">
    <citation type="submission" date="2012-08" db="EMBL/GenBank/DDBJ databases">
        <title>Comparative genomics of metastatic and non-metastatic Leishmania guyanensis provides insights into polygenic factors involved in Leishmania RNA virus infection.</title>
        <authorList>
            <person name="Smith D."/>
            <person name="Hertz-Fowler C."/>
            <person name="Martin R."/>
            <person name="Dickens N."/>
            <person name="Fasel N."/>
            <person name="Falquet L."/>
            <person name="Beverley S."/>
            <person name="Zangger H."/>
            <person name="Calderon-Copete S."/>
            <person name="Mottram J."/>
            <person name="Xenarios I."/>
        </authorList>
    </citation>
    <scope>NUCLEOTIDE SEQUENCE</scope>
    <source>
        <strain evidence="2">MHOM/BR/75/M4147/SSU:IR2SAT-LUC</strain>
    </source>
</reference>
<sequence>MLESPAIAENVVSLLLSMLLRKKQVPMPLKEVLLSTSQPVLAMRAFEHANRGVSPAAQATIHHSRKQKVSQPDSPRAVDLLADVPGFNRPFEVAPAGTQFVILTAGRSPTPPVSENTVCLPFSLLDIAQFHRARHRERLPSLAVSSSRVTPIALLEGGQRESTMRSSFELYCRPASKDLMVVDIPADVTVDAYLWEALLAAETMLEADGVLLVVSPHTFSTRVRNFLQWRFCRTQYGVSEVCAAHYAVCSAVATDFGDAAVRRDDFPGRLAVGKRRPRKWNPYRRSEERKFVMSLQPGFTNAPLTQSALRCNVERERDAQERLRDADEAFFAVAHEMVEKRAHYSYPND</sequence>
<name>A0A1E1IZ46_LEIGU</name>
<accession>A0A1E1IZ46</accession>
<dbReference type="AlphaFoldDB" id="A0A1E1IZ46"/>